<protein>
    <submittedName>
        <fullName evidence="1">Stage V sporulation protein SpoVM</fullName>
    </submittedName>
</protein>
<dbReference type="EMBL" id="CP034413">
    <property type="protein sequence ID" value="QCI60911.1"/>
    <property type="molecule type" value="Genomic_DNA"/>
</dbReference>
<keyword evidence="2" id="KW-1185">Reference proteome</keyword>
<dbReference type="GeneID" id="98003691"/>
<sequence length="24" mass="2800">MRIVVWKSPKALSGILRKLFKISE</sequence>
<reference evidence="2" key="1">
    <citation type="submission" date="2018-12" db="EMBL/GenBank/DDBJ databases">
        <title>Dusodibacter welbiota gen. nov., sp. nov., isolated from human faeces and emended description of the Oscillibacter genus.</title>
        <authorList>
            <person name="Le Roy T."/>
            <person name="Van der Smissen P."/>
            <person name="Delzenne N."/>
            <person name="Muccioli G."/>
            <person name="Collet J.F."/>
            <person name="Cani P.D."/>
        </authorList>
    </citation>
    <scope>NUCLEOTIDE SEQUENCE [LARGE SCALE GENOMIC DNA]</scope>
    <source>
        <strain evidence="2">J115</strain>
    </source>
</reference>
<dbReference type="KEGG" id="obj:EIO64_00320"/>
<evidence type="ECO:0000313" key="1">
    <source>
        <dbReference type="EMBL" id="QCI60911.1"/>
    </source>
</evidence>
<gene>
    <name evidence="1" type="primary">spoVM</name>
    <name evidence="1" type="ORF">EIO64_00320</name>
</gene>
<evidence type="ECO:0000313" key="2">
    <source>
        <dbReference type="Proteomes" id="UP000298642"/>
    </source>
</evidence>
<organism evidence="1 2">
    <name type="scientific">Dysosmobacter welbionis</name>
    <dbReference type="NCBI Taxonomy" id="2093857"/>
    <lineage>
        <taxon>Bacteria</taxon>
        <taxon>Bacillati</taxon>
        <taxon>Bacillota</taxon>
        <taxon>Clostridia</taxon>
        <taxon>Eubacteriales</taxon>
        <taxon>Oscillospiraceae</taxon>
        <taxon>Dysosmobacter</taxon>
    </lineage>
</organism>
<proteinExistence type="predicted"/>
<dbReference type="NCBIfam" id="NF033436">
    <property type="entry name" value="SpoVM_broad"/>
    <property type="match status" value="1"/>
</dbReference>
<dbReference type="AlphaFoldDB" id="A0A4D7ASY0"/>
<dbReference type="RefSeq" id="WP_119311903.1">
    <property type="nucleotide sequence ID" value="NZ_CAUWCU010000005.1"/>
</dbReference>
<accession>A0A4D7ASY0</accession>
<dbReference type="Proteomes" id="UP000298642">
    <property type="component" value="Chromosome"/>
</dbReference>
<name>A0A4D7ASY0_9FIRM</name>